<sequence>MEAQRGYQPSAHSIGRQPKLVDGLYALSVAASVAQFIEFGCTPVGKSKEIYYSKQGALLQQVEIEDATRRLVELSKRINISMHPQSNPGPSMEMDEMENQALVVICQGCLSVSKLLLSKLDTLKVAEGQKHRGFKSFRQALKSVYERLNSLSLLQDKRYTSLEKTVRTDIEPSLRELVAMHKRFTSTLLWKHTISRSAVHRITSGPTELDQIMLVDSTNLALLSELKFSTMSHRRMEIAEAHQRTFSWIFAPPHAENSDSGHRVRPLSNYVQWLREDHLHTRQSLSHCSPDASLQVASFYLWNSETSLQRKQEGLLRSLLRDILRQQPDLIRSVFASEWESIYAAISATAGLLGLKEFRKLNSRCQG</sequence>
<evidence type="ECO:0000313" key="1">
    <source>
        <dbReference type="EMBL" id="PMD17923.1"/>
    </source>
</evidence>
<name>A0A2J6PV76_9HELO</name>
<dbReference type="EMBL" id="KZ613497">
    <property type="protein sequence ID" value="PMD17923.1"/>
    <property type="molecule type" value="Genomic_DNA"/>
</dbReference>
<accession>A0A2J6PV76</accession>
<dbReference type="STRING" id="1745343.A0A2J6PV76"/>
<evidence type="ECO:0008006" key="3">
    <source>
        <dbReference type="Google" id="ProtNLM"/>
    </source>
</evidence>
<keyword evidence="2" id="KW-1185">Reference proteome</keyword>
<gene>
    <name evidence="1" type="ORF">NA56DRAFT_707329</name>
</gene>
<evidence type="ECO:0000313" key="2">
    <source>
        <dbReference type="Proteomes" id="UP000235672"/>
    </source>
</evidence>
<protein>
    <recommendedName>
        <fullName evidence="3">Fungal N-terminal domain-containing protein</fullName>
    </recommendedName>
</protein>
<proteinExistence type="predicted"/>
<dbReference type="AlphaFoldDB" id="A0A2J6PV76"/>
<dbReference type="Proteomes" id="UP000235672">
    <property type="component" value="Unassembled WGS sequence"/>
</dbReference>
<dbReference type="PANTHER" id="PTHR10039">
    <property type="entry name" value="AMELOGENIN"/>
    <property type="match status" value="1"/>
</dbReference>
<organism evidence="1 2">
    <name type="scientific">Hyaloscypha hepaticicola</name>
    <dbReference type="NCBI Taxonomy" id="2082293"/>
    <lineage>
        <taxon>Eukaryota</taxon>
        <taxon>Fungi</taxon>
        <taxon>Dikarya</taxon>
        <taxon>Ascomycota</taxon>
        <taxon>Pezizomycotina</taxon>
        <taxon>Leotiomycetes</taxon>
        <taxon>Helotiales</taxon>
        <taxon>Hyaloscyphaceae</taxon>
        <taxon>Hyaloscypha</taxon>
    </lineage>
</organism>
<reference evidence="1 2" key="1">
    <citation type="submission" date="2016-05" db="EMBL/GenBank/DDBJ databases">
        <title>A degradative enzymes factory behind the ericoid mycorrhizal symbiosis.</title>
        <authorList>
            <consortium name="DOE Joint Genome Institute"/>
            <person name="Martino E."/>
            <person name="Morin E."/>
            <person name="Grelet G."/>
            <person name="Kuo A."/>
            <person name="Kohler A."/>
            <person name="Daghino S."/>
            <person name="Barry K."/>
            <person name="Choi C."/>
            <person name="Cichocki N."/>
            <person name="Clum A."/>
            <person name="Copeland A."/>
            <person name="Hainaut M."/>
            <person name="Haridas S."/>
            <person name="Labutti K."/>
            <person name="Lindquist E."/>
            <person name="Lipzen A."/>
            <person name="Khouja H.-R."/>
            <person name="Murat C."/>
            <person name="Ohm R."/>
            <person name="Olson A."/>
            <person name="Spatafora J."/>
            <person name="Veneault-Fourrey C."/>
            <person name="Henrissat B."/>
            <person name="Grigoriev I."/>
            <person name="Martin F."/>
            <person name="Perotto S."/>
        </authorList>
    </citation>
    <scope>NUCLEOTIDE SEQUENCE [LARGE SCALE GENOMIC DNA]</scope>
    <source>
        <strain evidence="1 2">UAMH 7357</strain>
    </source>
</reference>
<dbReference type="OrthoDB" id="443402at2759"/>
<dbReference type="PANTHER" id="PTHR10039:SF5">
    <property type="entry name" value="NACHT DOMAIN-CONTAINING PROTEIN"/>
    <property type="match status" value="1"/>
</dbReference>